<gene>
    <name evidence="9" type="ORF">FA13DRAFT_1724951</name>
</gene>
<keyword evidence="10" id="KW-1185">Reference proteome</keyword>
<evidence type="ECO:0000256" key="6">
    <source>
        <dbReference type="ARBA" id="ARBA00051722"/>
    </source>
</evidence>
<dbReference type="GO" id="GO:0005737">
    <property type="term" value="C:cytoplasm"/>
    <property type="evidence" value="ECO:0007669"/>
    <property type="project" value="UniProtKB-SubCell"/>
</dbReference>
<feature type="active site" description="Proton donor" evidence="7">
    <location>
        <position position="127"/>
    </location>
</feature>
<dbReference type="Pfam" id="PF01451">
    <property type="entry name" value="LMWPc"/>
    <property type="match status" value="1"/>
</dbReference>
<feature type="active site" evidence="7">
    <location>
        <position position="22"/>
    </location>
</feature>
<dbReference type="AlphaFoldDB" id="A0A4Y7TYT9"/>
<dbReference type="Proteomes" id="UP000298030">
    <property type="component" value="Unassembled WGS sequence"/>
</dbReference>
<keyword evidence="5" id="KW-0904">Protein phosphatase</keyword>
<dbReference type="PANTHER" id="PTHR11717:SF7">
    <property type="entry name" value="LOW MOLECULAR WEIGHT PHOSPHOTYROSINE PROTEIN PHOSPHATASE"/>
    <property type="match status" value="1"/>
</dbReference>
<dbReference type="InterPro" id="IPR050438">
    <property type="entry name" value="LMW_PTPase"/>
</dbReference>
<dbReference type="EMBL" id="QPFP01000002">
    <property type="protein sequence ID" value="TEB38998.1"/>
    <property type="molecule type" value="Genomic_DNA"/>
</dbReference>
<protein>
    <submittedName>
        <fullName evidence="9">Phosphotyrosine protein phosphatase</fullName>
    </submittedName>
</protein>
<keyword evidence="4" id="KW-0378">Hydrolase</keyword>
<dbReference type="GO" id="GO:0004725">
    <property type="term" value="F:protein tyrosine phosphatase activity"/>
    <property type="evidence" value="ECO:0007669"/>
    <property type="project" value="UniProtKB-EC"/>
</dbReference>
<dbReference type="PANTHER" id="PTHR11717">
    <property type="entry name" value="LOW MOLECULAR WEIGHT PROTEIN TYROSINE PHOSPHATASE"/>
    <property type="match status" value="1"/>
</dbReference>
<evidence type="ECO:0000259" key="8">
    <source>
        <dbReference type="SMART" id="SM00226"/>
    </source>
</evidence>
<dbReference type="STRING" id="71717.A0A4Y7TYT9"/>
<evidence type="ECO:0000313" key="9">
    <source>
        <dbReference type="EMBL" id="TEB38998.1"/>
    </source>
</evidence>
<comment type="catalytic activity">
    <reaction evidence="6">
        <text>O-phospho-L-tyrosyl-[protein] + H2O = L-tyrosyl-[protein] + phosphate</text>
        <dbReference type="Rhea" id="RHEA:10684"/>
        <dbReference type="Rhea" id="RHEA-COMP:10136"/>
        <dbReference type="Rhea" id="RHEA-COMP:20101"/>
        <dbReference type="ChEBI" id="CHEBI:15377"/>
        <dbReference type="ChEBI" id="CHEBI:43474"/>
        <dbReference type="ChEBI" id="CHEBI:46858"/>
        <dbReference type="ChEBI" id="CHEBI:61978"/>
        <dbReference type="EC" id="3.1.3.48"/>
    </reaction>
</comment>
<evidence type="ECO:0000256" key="7">
    <source>
        <dbReference type="PIRSR" id="PIRSR617867-1"/>
    </source>
</evidence>
<proteinExistence type="inferred from homology"/>
<dbReference type="SUPFAM" id="SSF52788">
    <property type="entry name" value="Phosphotyrosine protein phosphatases I"/>
    <property type="match status" value="1"/>
</dbReference>
<feature type="domain" description="Phosphotyrosine protein phosphatase I" evidence="8">
    <location>
        <begin position="10"/>
        <end position="153"/>
    </location>
</feature>
<evidence type="ECO:0000256" key="4">
    <source>
        <dbReference type="ARBA" id="ARBA00022801"/>
    </source>
</evidence>
<dbReference type="Gene3D" id="3.40.50.2300">
    <property type="match status" value="1"/>
</dbReference>
<comment type="caution">
    <text evidence="9">The sequence shown here is derived from an EMBL/GenBank/DDBJ whole genome shotgun (WGS) entry which is preliminary data.</text>
</comment>
<dbReference type="OrthoDB" id="3388at2759"/>
<dbReference type="CDD" id="cd16343">
    <property type="entry name" value="LMWPTP"/>
    <property type="match status" value="1"/>
</dbReference>
<accession>A0A4Y7TYT9</accession>
<dbReference type="PRINTS" id="PR00719">
    <property type="entry name" value="LMWPTPASE"/>
</dbReference>
<organism evidence="9 10">
    <name type="scientific">Coprinellus micaceus</name>
    <name type="common">Glistening ink-cap mushroom</name>
    <name type="synonym">Coprinus micaceus</name>
    <dbReference type="NCBI Taxonomy" id="71717"/>
    <lineage>
        <taxon>Eukaryota</taxon>
        <taxon>Fungi</taxon>
        <taxon>Dikarya</taxon>
        <taxon>Basidiomycota</taxon>
        <taxon>Agaricomycotina</taxon>
        <taxon>Agaricomycetes</taxon>
        <taxon>Agaricomycetidae</taxon>
        <taxon>Agaricales</taxon>
        <taxon>Agaricineae</taxon>
        <taxon>Psathyrellaceae</taxon>
        <taxon>Coprinellus</taxon>
    </lineage>
</organism>
<evidence type="ECO:0000256" key="1">
    <source>
        <dbReference type="ARBA" id="ARBA00004496"/>
    </source>
</evidence>
<evidence type="ECO:0000256" key="3">
    <source>
        <dbReference type="ARBA" id="ARBA00022490"/>
    </source>
</evidence>
<dbReference type="InterPro" id="IPR036196">
    <property type="entry name" value="Ptyr_pPase_sf"/>
</dbReference>
<evidence type="ECO:0000313" key="10">
    <source>
        <dbReference type="Proteomes" id="UP000298030"/>
    </source>
</evidence>
<dbReference type="SMART" id="SM00226">
    <property type="entry name" value="LMWPc"/>
    <property type="match status" value="1"/>
</dbReference>
<evidence type="ECO:0000256" key="5">
    <source>
        <dbReference type="ARBA" id="ARBA00022912"/>
    </source>
</evidence>
<evidence type="ECO:0000256" key="2">
    <source>
        <dbReference type="ARBA" id="ARBA00011063"/>
    </source>
</evidence>
<sequence>MAPSRDPSEVKVLVVCLGNICRSPMGEAVLQHIAKERGLEIKVDSAGTAGYHVGEEPDERTVATCKRHGVPIDSLARQVSTSDFTGFTHILASDVNNLKNLQTIRPSNATAEVRLWGSYLDDKSIPDPYYGRAGAFENVYQQCVRLSNAFLDDVFGTRSDL</sequence>
<name>A0A4Y7TYT9_COPMI</name>
<reference evidence="9 10" key="1">
    <citation type="journal article" date="2019" name="Nat. Ecol. Evol.">
        <title>Megaphylogeny resolves global patterns of mushroom evolution.</title>
        <authorList>
            <person name="Varga T."/>
            <person name="Krizsan K."/>
            <person name="Foldi C."/>
            <person name="Dima B."/>
            <person name="Sanchez-Garcia M."/>
            <person name="Sanchez-Ramirez S."/>
            <person name="Szollosi G.J."/>
            <person name="Szarkandi J.G."/>
            <person name="Papp V."/>
            <person name="Albert L."/>
            <person name="Andreopoulos W."/>
            <person name="Angelini C."/>
            <person name="Antonin V."/>
            <person name="Barry K.W."/>
            <person name="Bougher N.L."/>
            <person name="Buchanan P."/>
            <person name="Buyck B."/>
            <person name="Bense V."/>
            <person name="Catcheside P."/>
            <person name="Chovatia M."/>
            <person name="Cooper J."/>
            <person name="Damon W."/>
            <person name="Desjardin D."/>
            <person name="Finy P."/>
            <person name="Geml J."/>
            <person name="Haridas S."/>
            <person name="Hughes K."/>
            <person name="Justo A."/>
            <person name="Karasinski D."/>
            <person name="Kautmanova I."/>
            <person name="Kiss B."/>
            <person name="Kocsube S."/>
            <person name="Kotiranta H."/>
            <person name="LaButti K.M."/>
            <person name="Lechner B.E."/>
            <person name="Liimatainen K."/>
            <person name="Lipzen A."/>
            <person name="Lukacs Z."/>
            <person name="Mihaltcheva S."/>
            <person name="Morgado L.N."/>
            <person name="Niskanen T."/>
            <person name="Noordeloos M.E."/>
            <person name="Ohm R.A."/>
            <person name="Ortiz-Santana B."/>
            <person name="Ovrebo C."/>
            <person name="Racz N."/>
            <person name="Riley R."/>
            <person name="Savchenko A."/>
            <person name="Shiryaev A."/>
            <person name="Soop K."/>
            <person name="Spirin V."/>
            <person name="Szebenyi C."/>
            <person name="Tomsovsky M."/>
            <person name="Tulloss R.E."/>
            <person name="Uehling J."/>
            <person name="Grigoriev I.V."/>
            <person name="Vagvolgyi C."/>
            <person name="Papp T."/>
            <person name="Martin F.M."/>
            <person name="Miettinen O."/>
            <person name="Hibbett D.S."/>
            <person name="Nagy L.G."/>
        </authorList>
    </citation>
    <scope>NUCLEOTIDE SEQUENCE [LARGE SCALE GENOMIC DNA]</scope>
    <source>
        <strain evidence="9 10">FP101781</strain>
    </source>
</reference>
<keyword evidence="3" id="KW-0963">Cytoplasm</keyword>
<feature type="active site" description="Nucleophile" evidence="7">
    <location>
        <position position="16"/>
    </location>
</feature>
<dbReference type="InterPro" id="IPR023485">
    <property type="entry name" value="Ptyr_pPase"/>
</dbReference>
<dbReference type="InterPro" id="IPR017867">
    <property type="entry name" value="Tyr_phospatase_low_mol_wt"/>
</dbReference>
<comment type="subcellular location">
    <subcellularLocation>
        <location evidence="1">Cytoplasm</location>
    </subcellularLocation>
</comment>
<comment type="similarity">
    <text evidence="2">Belongs to the low molecular weight phosphotyrosine protein phosphatase family.</text>
</comment>
<dbReference type="FunFam" id="3.40.50.2300:FF:000105">
    <property type="entry name" value="Low molecular weight phosphotyrosine protein"/>
    <property type="match status" value="1"/>
</dbReference>